<keyword evidence="3" id="KW-1185">Reference proteome</keyword>
<evidence type="ECO:0000313" key="2">
    <source>
        <dbReference type="EMBL" id="KAF7850790.1"/>
    </source>
</evidence>
<dbReference type="Proteomes" id="UP000806378">
    <property type="component" value="Unassembled WGS sequence"/>
</dbReference>
<dbReference type="EMBL" id="MU089583">
    <property type="protein sequence ID" value="KAF7850790.1"/>
    <property type="molecule type" value="Genomic_DNA"/>
</dbReference>
<dbReference type="Gramene" id="rna-gnl|WGS:JABURB|Cocit.L5029.1">
    <property type="protein sequence ID" value="cds-KAF7850790.1"/>
    <property type="gene ID" value="gene-BT93_L5029"/>
</dbReference>
<organism evidence="2 3">
    <name type="scientific">Corymbia citriodora subsp. variegata</name>
    <dbReference type="NCBI Taxonomy" id="360336"/>
    <lineage>
        <taxon>Eukaryota</taxon>
        <taxon>Viridiplantae</taxon>
        <taxon>Streptophyta</taxon>
        <taxon>Embryophyta</taxon>
        <taxon>Tracheophyta</taxon>
        <taxon>Spermatophyta</taxon>
        <taxon>Magnoliopsida</taxon>
        <taxon>eudicotyledons</taxon>
        <taxon>Gunneridae</taxon>
        <taxon>Pentapetalae</taxon>
        <taxon>rosids</taxon>
        <taxon>malvids</taxon>
        <taxon>Myrtales</taxon>
        <taxon>Myrtaceae</taxon>
        <taxon>Myrtoideae</taxon>
        <taxon>Eucalypteae</taxon>
        <taxon>Corymbia</taxon>
    </lineage>
</organism>
<accession>A0A8T0CTF9</accession>
<keyword evidence="1" id="KW-1133">Transmembrane helix</keyword>
<protein>
    <submittedName>
        <fullName evidence="2">Uncharacterized protein</fullName>
    </submittedName>
</protein>
<keyword evidence="1" id="KW-0812">Transmembrane</keyword>
<sequence>MYIGCRVSLSVLYYFGKEKEIVTVTDHLIFYLFAAGIKGKCTPFVFYFAYYFVYWSSSDPFWRGINFRISILLDT</sequence>
<keyword evidence="1" id="KW-0472">Membrane</keyword>
<name>A0A8T0CTF9_CORYI</name>
<feature type="transmembrane region" description="Helical" evidence="1">
    <location>
        <begin position="28"/>
        <end position="53"/>
    </location>
</feature>
<gene>
    <name evidence="2" type="ORF">BT93_L5029</name>
</gene>
<reference evidence="2" key="1">
    <citation type="submission" date="2020-05" db="EMBL/GenBank/DDBJ databases">
        <title>WGS assembly of Corymbia citriodora subspecies variegata.</title>
        <authorList>
            <person name="Barry K."/>
            <person name="Hundley H."/>
            <person name="Shu S."/>
            <person name="Jenkins J."/>
            <person name="Grimwood J."/>
            <person name="Baten A."/>
        </authorList>
    </citation>
    <scope>NUCLEOTIDE SEQUENCE</scope>
    <source>
        <strain evidence="2">CV2-018</strain>
    </source>
</reference>
<evidence type="ECO:0000256" key="1">
    <source>
        <dbReference type="SAM" id="Phobius"/>
    </source>
</evidence>
<proteinExistence type="predicted"/>
<evidence type="ECO:0000313" key="3">
    <source>
        <dbReference type="Proteomes" id="UP000806378"/>
    </source>
</evidence>
<comment type="caution">
    <text evidence="2">The sequence shown here is derived from an EMBL/GenBank/DDBJ whole genome shotgun (WGS) entry which is preliminary data.</text>
</comment>
<dbReference type="AlphaFoldDB" id="A0A8T0CTF9"/>